<evidence type="ECO:0000313" key="2">
    <source>
        <dbReference type="Proteomes" id="UP000294257"/>
    </source>
</evidence>
<dbReference type="AlphaFoldDB" id="A0A4Q7KWT4"/>
<accession>A0A4Q7KWT4</accession>
<comment type="caution">
    <text evidence="1">The sequence shown here is derived from an EMBL/GenBank/DDBJ whole genome shotgun (WGS) entry which is preliminary data.</text>
</comment>
<gene>
    <name evidence="1" type="ORF">EV193_103565</name>
</gene>
<name>A0A4Q7KWT4_9PSEU</name>
<evidence type="ECO:0000313" key="1">
    <source>
        <dbReference type="EMBL" id="RZS41244.1"/>
    </source>
</evidence>
<organism evidence="1 2">
    <name type="scientific">Herbihabitans rhizosphaerae</name>
    <dbReference type="NCBI Taxonomy" id="1872711"/>
    <lineage>
        <taxon>Bacteria</taxon>
        <taxon>Bacillati</taxon>
        <taxon>Actinomycetota</taxon>
        <taxon>Actinomycetes</taxon>
        <taxon>Pseudonocardiales</taxon>
        <taxon>Pseudonocardiaceae</taxon>
        <taxon>Herbihabitans</taxon>
    </lineage>
</organism>
<dbReference type="EMBL" id="SGWQ01000003">
    <property type="protein sequence ID" value="RZS41244.1"/>
    <property type="molecule type" value="Genomic_DNA"/>
</dbReference>
<dbReference type="Proteomes" id="UP000294257">
    <property type="component" value="Unassembled WGS sequence"/>
</dbReference>
<proteinExistence type="predicted"/>
<reference evidence="1 2" key="1">
    <citation type="submission" date="2019-02" db="EMBL/GenBank/DDBJ databases">
        <title>Genomic Encyclopedia of Type Strains, Phase IV (KMG-IV): sequencing the most valuable type-strain genomes for metagenomic binning, comparative biology and taxonomic classification.</title>
        <authorList>
            <person name="Goeker M."/>
        </authorList>
    </citation>
    <scope>NUCLEOTIDE SEQUENCE [LARGE SCALE GENOMIC DNA]</scope>
    <source>
        <strain evidence="1 2">DSM 101727</strain>
    </source>
</reference>
<keyword evidence="2" id="KW-1185">Reference proteome</keyword>
<sequence>MNPRSSDFVIEVVTAPSGGQVPDWAVRGLSDKRRQRAVGPSRRRVANLGGYSGSQGTVHWTGRGVKAGPAVAIPTITPLLLIARTPAN</sequence>
<protein>
    <submittedName>
        <fullName evidence="1">Uncharacterized protein</fullName>
    </submittedName>
</protein>